<dbReference type="Gene3D" id="3.50.50.60">
    <property type="entry name" value="FAD/NAD(P)-binding domain"/>
    <property type="match status" value="1"/>
</dbReference>
<sequence>AASPQDTAARVCANTFLGAPARASRPVAAMCRYSSPSEHASAWLRRFEDALLARDVEAVTGLFAPDCYWRDLVAFTWNISETMEGRDAIGHMVAATLDNVQPSGWTLVGEASESDGVIEAQITFETAVARGSGHIKLGEEGCWTLSTAAQALKGHEERRGPFRSAGAPYGARRGGAVQDGRSEAEPYVVVVGGSQAGIALGARLAALGVPHVVLESSARAGDKWRTRYDALSLHDPVWCTHLPYMQFPETWPVYPSKDQVADWLEMYVKVMGVNYWTNARCTAATWDSAAREWAVTVERDGETVRLAPKQLVLATGLYGLPSMPTFEGEQEFRQDREVIHSSSFVSGAAYAGKRVVVVGCGTSAHDICADLHSHGACATMVQRSSTTIRDTLCDVLCGDLYSEAAVEKGIDPEKADLIFASIPYRPLAEAQRVACAKMQELDAGILDRLRQRGFLIDFGEDGTGNFMKFVRAGKGYYFDCGASELIASGEVGLKVGQIARLSGQGVVMEDGAVLPADAVILATGYGPINDLAAQFLGREVTTRLGKVWGLGSGTPGDPGPWEGELRNMWKPTQVEGLWVHGGNLQMNRSYSLYLALQLQARALGLQTQVYGLQEVHHAA</sequence>
<dbReference type="PANTHER" id="PTHR43539:SF68">
    <property type="entry name" value="FLAVIN-BINDING MONOOXYGENASE-LIKE PROTEIN (AFU_ORTHOLOGUE AFUA_4G09220)"/>
    <property type="match status" value="1"/>
</dbReference>
<dbReference type="PANTHER" id="PTHR43539">
    <property type="entry name" value="FLAVIN-BINDING MONOOXYGENASE-LIKE PROTEIN (AFU_ORTHOLOGUE AFUA_4G09220)"/>
    <property type="match status" value="1"/>
</dbReference>
<feature type="non-terminal residue" evidence="3">
    <location>
        <position position="1"/>
    </location>
</feature>
<dbReference type="Proteomes" id="UP001189429">
    <property type="component" value="Unassembled WGS sequence"/>
</dbReference>
<evidence type="ECO:0000313" key="4">
    <source>
        <dbReference type="Proteomes" id="UP001189429"/>
    </source>
</evidence>
<dbReference type="InterPro" id="IPR050982">
    <property type="entry name" value="Auxin_biosynth/cation_transpt"/>
</dbReference>
<reference evidence="3" key="1">
    <citation type="submission" date="2023-10" db="EMBL/GenBank/DDBJ databases">
        <authorList>
            <person name="Chen Y."/>
            <person name="Shah S."/>
            <person name="Dougan E. K."/>
            <person name="Thang M."/>
            <person name="Chan C."/>
        </authorList>
    </citation>
    <scope>NUCLEOTIDE SEQUENCE [LARGE SCALE GENOMIC DNA]</scope>
</reference>
<dbReference type="InterPro" id="IPR037401">
    <property type="entry name" value="SnoaL-like"/>
</dbReference>
<dbReference type="EMBL" id="CAUYUJ010000648">
    <property type="protein sequence ID" value="CAK0791752.1"/>
    <property type="molecule type" value="Genomic_DNA"/>
</dbReference>
<dbReference type="Gene3D" id="3.10.450.50">
    <property type="match status" value="1"/>
</dbReference>
<dbReference type="SUPFAM" id="SSF51905">
    <property type="entry name" value="FAD/NAD(P)-binding domain"/>
    <property type="match status" value="1"/>
</dbReference>
<protein>
    <recommendedName>
        <fullName evidence="2">SnoaL-like domain-containing protein</fullName>
    </recommendedName>
</protein>
<organism evidence="3 4">
    <name type="scientific">Prorocentrum cordatum</name>
    <dbReference type="NCBI Taxonomy" id="2364126"/>
    <lineage>
        <taxon>Eukaryota</taxon>
        <taxon>Sar</taxon>
        <taxon>Alveolata</taxon>
        <taxon>Dinophyceae</taxon>
        <taxon>Prorocentrales</taxon>
        <taxon>Prorocentraceae</taxon>
        <taxon>Prorocentrum</taxon>
    </lineage>
</organism>
<gene>
    <name evidence="3" type="ORF">PCOR1329_LOCUS2557</name>
</gene>
<name>A0ABN9PFQ2_9DINO</name>
<dbReference type="Pfam" id="PF13738">
    <property type="entry name" value="Pyr_redox_3"/>
    <property type="match status" value="1"/>
</dbReference>
<dbReference type="InterPro" id="IPR032710">
    <property type="entry name" value="NTF2-like_dom_sf"/>
</dbReference>
<dbReference type="InterPro" id="IPR036188">
    <property type="entry name" value="FAD/NAD-bd_sf"/>
</dbReference>
<dbReference type="SUPFAM" id="SSF54427">
    <property type="entry name" value="NTF2-like"/>
    <property type="match status" value="1"/>
</dbReference>
<evidence type="ECO:0000313" key="3">
    <source>
        <dbReference type="EMBL" id="CAK0791752.1"/>
    </source>
</evidence>
<feature type="domain" description="SnoaL-like" evidence="2">
    <location>
        <begin position="45"/>
        <end position="126"/>
    </location>
</feature>
<evidence type="ECO:0000259" key="2">
    <source>
        <dbReference type="Pfam" id="PF12680"/>
    </source>
</evidence>
<comment type="caution">
    <text evidence="3">The sequence shown here is derived from an EMBL/GenBank/DDBJ whole genome shotgun (WGS) entry which is preliminary data.</text>
</comment>
<evidence type="ECO:0000256" key="1">
    <source>
        <dbReference type="ARBA" id="ARBA00023002"/>
    </source>
</evidence>
<proteinExistence type="predicted"/>
<dbReference type="Pfam" id="PF12680">
    <property type="entry name" value="SnoaL_2"/>
    <property type="match status" value="1"/>
</dbReference>
<accession>A0ABN9PFQ2</accession>
<keyword evidence="4" id="KW-1185">Reference proteome</keyword>
<dbReference type="PRINTS" id="PR00469">
    <property type="entry name" value="PNDRDTASEII"/>
</dbReference>
<keyword evidence="1" id="KW-0560">Oxidoreductase</keyword>